<reference evidence="2 3" key="1">
    <citation type="submission" date="2013-08" db="EMBL/GenBank/DDBJ databases">
        <authorList>
            <person name="Huang J."/>
            <person name="Wang G."/>
        </authorList>
    </citation>
    <scope>NUCLEOTIDE SEQUENCE [LARGE SCALE GENOMIC DNA]</scope>
    <source>
        <strain evidence="2 3">JSM 076056</strain>
    </source>
</reference>
<feature type="chain" id="PRO_5002010521" description="DUF2202 domain-containing protein" evidence="1">
    <location>
        <begin position="23"/>
        <end position="174"/>
    </location>
</feature>
<evidence type="ECO:0000313" key="3">
    <source>
        <dbReference type="Proteomes" id="UP000030528"/>
    </source>
</evidence>
<dbReference type="SUPFAM" id="SSF47240">
    <property type="entry name" value="Ferritin-like"/>
    <property type="match status" value="1"/>
</dbReference>
<dbReference type="Proteomes" id="UP000030528">
    <property type="component" value="Unassembled WGS sequence"/>
</dbReference>
<dbReference type="Gene3D" id="1.20.1260.10">
    <property type="match status" value="1"/>
</dbReference>
<name>A0A0A5GCI3_9BACI</name>
<protein>
    <recommendedName>
        <fullName evidence="4">DUF2202 domain-containing protein</fullName>
    </recommendedName>
</protein>
<dbReference type="RefSeq" id="WP_051239849.1">
    <property type="nucleotide sequence ID" value="NZ_AULI01000008.1"/>
</dbReference>
<feature type="signal peptide" evidence="1">
    <location>
        <begin position="1"/>
        <end position="22"/>
    </location>
</feature>
<dbReference type="EMBL" id="AVPE01000020">
    <property type="protein sequence ID" value="KGX89734.1"/>
    <property type="molecule type" value="Genomic_DNA"/>
</dbReference>
<dbReference type="InterPro" id="IPR009078">
    <property type="entry name" value="Ferritin-like_SF"/>
</dbReference>
<evidence type="ECO:0000313" key="2">
    <source>
        <dbReference type="EMBL" id="KGX89734.1"/>
    </source>
</evidence>
<dbReference type="eggNOG" id="COG1633">
    <property type="taxonomic scope" value="Bacteria"/>
</dbReference>
<dbReference type="OrthoDB" id="573482at2"/>
<evidence type="ECO:0000256" key="1">
    <source>
        <dbReference type="SAM" id="SignalP"/>
    </source>
</evidence>
<comment type="caution">
    <text evidence="2">The sequence shown here is derived from an EMBL/GenBank/DDBJ whole genome shotgun (WGS) entry which is preliminary data.</text>
</comment>
<proteinExistence type="predicted"/>
<organism evidence="2 3">
    <name type="scientific">Pontibacillus halophilus JSM 076056 = DSM 19796</name>
    <dbReference type="NCBI Taxonomy" id="1385510"/>
    <lineage>
        <taxon>Bacteria</taxon>
        <taxon>Bacillati</taxon>
        <taxon>Bacillota</taxon>
        <taxon>Bacilli</taxon>
        <taxon>Bacillales</taxon>
        <taxon>Bacillaceae</taxon>
        <taxon>Pontibacillus</taxon>
    </lineage>
</organism>
<gene>
    <name evidence="2" type="ORF">N781_16065</name>
</gene>
<dbReference type="AlphaFoldDB" id="A0A0A5GCI3"/>
<dbReference type="InterPro" id="IPR012347">
    <property type="entry name" value="Ferritin-like"/>
</dbReference>
<accession>A0A0A5GCI3</accession>
<evidence type="ECO:0008006" key="4">
    <source>
        <dbReference type="Google" id="ProtNLM"/>
    </source>
</evidence>
<keyword evidence="1" id="KW-0732">Signal</keyword>
<keyword evidence="3" id="KW-1185">Reference proteome</keyword>
<sequence>MKVWLPLFMLCCIFILPLHSHAQTNTPNDYGAKGALEEKNMTLQKALTYAIEDEYLSQARYNAFIEKFGDKKPFPAVLQAEQQHIDALLPLLKQNNIAVPENKANEYVTAPASLNDAYQESKQAAIDTTAMYNAFGALPEIPEDVKGVFKRLGNTSQQHIQLFDQQLQITPSTP</sequence>